<dbReference type="GO" id="GO:0003700">
    <property type="term" value="F:DNA-binding transcription factor activity"/>
    <property type="evidence" value="ECO:0007669"/>
    <property type="project" value="InterPro"/>
</dbReference>
<dbReference type="SMART" id="SM00342">
    <property type="entry name" value="HTH_ARAC"/>
    <property type="match status" value="1"/>
</dbReference>
<name>A0A420VRB9_9SPHI</name>
<gene>
    <name evidence="5" type="ORF">D7322_25800</name>
</gene>
<evidence type="ECO:0000313" key="5">
    <source>
        <dbReference type="EMBL" id="RKO68807.1"/>
    </source>
</evidence>
<dbReference type="InterPro" id="IPR003313">
    <property type="entry name" value="AraC-bd"/>
</dbReference>
<keyword evidence="1" id="KW-0805">Transcription regulation</keyword>
<dbReference type="AlphaFoldDB" id="A0A420VRB9"/>
<evidence type="ECO:0000259" key="4">
    <source>
        <dbReference type="PROSITE" id="PS01124"/>
    </source>
</evidence>
<keyword evidence="2" id="KW-0238">DNA-binding</keyword>
<dbReference type="Pfam" id="PF02311">
    <property type="entry name" value="AraC_binding"/>
    <property type="match status" value="1"/>
</dbReference>
<dbReference type="SUPFAM" id="SSF46689">
    <property type="entry name" value="Homeodomain-like"/>
    <property type="match status" value="1"/>
</dbReference>
<evidence type="ECO:0000256" key="2">
    <source>
        <dbReference type="ARBA" id="ARBA00023125"/>
    </source>
</evidence>
<evidence type="ECO:0000256" key="3">
    <source>
        <dbReference type="ARBA" id="ARBA00023163"/>
    </source>
</evidence>
<accession>A0A420VRB9</accession>
<organism evidence="5 6">
    <name type="scientific">Sphingobacterium puteale</name>
    <dbReference type="NCBI Taxonomy" id="2420510"/>
    <lineage>
        <taxon>Bacteria</taxon>
        <taxon>Pseudomonadati</taxon>
        <taxon>Bacteroidota</taxon>
        <taxon>Sphingobacteriia</taxon>
        <taxon>Sphingobacteriales</taxon>
        <taxon>Sphingobacteriaceae</taxon>
        <taxon>Sphingobacterium</taxon>
    </lineage>
</organism>
<dbReference type="InterPro" id="IPR020449">
    <property type="entry name" value="Tscrpt_reg_AraC-type_HTH"/>
</dbReference>
<dbReference type="PANTHER" id="PTHR43280:SF32">
    <property type="entry name" value="TRANSCRIPTIONAL REGULATORY PROTEIN"/>
    <property type="match status" value="1"/>
</dbReference>
<comment type="caution">
    <text evidence="5">The sequence shown here is derived from an EMBL/GenBank/DDBJ whole genome shotgun (WGS) entry which is preliminary data.</text>
</comment>
<dbReference type="PANTHER" id="PTHR43280">
    <property type="entry name" value="ARAC-FAMILY TRANSCRIPTIONAL REGULATOR"/>
    <property type="match status" value="1"/>
</dbReference>
<dbReference type="InterPro" id="IPR009057">
    <property type="entry name" value="Homeodomain-like_sf"/>
</dbReference>
<reference evidence="5 6" key="1">
    <citation type="submission" date="2018-10" db="EMBL/GenBank/DDBJ databases">
        <title>Sphingobacterium sp. M05W1-28.</title>
        <authorList>
            <person name="Cai H."/>
        </authorList>
    </citation>
    <scope>NUCLEOTIDE SEQUENCE [LARGE SCALE GENOMIC DNA]</scope>
    <source>
        <strain evidence="5 6">M05W1-28</strain>
    </source>
</reference>
<dbReference type="PROSITE" id="PS01124">
    <property type="entry name" value="HTH_ARAC_FAMILY_2"/>
    <property type="match status" value="1"/>
</dbReference>
<dbReference type="InterPro" id="IPR018060">
    <property type="entry name" value="HTH_AraC"/>
</dbReference>
<keyword evidence="3" id="KW-0804">Transcription</keyword>
<feature type="domain" description="HTH araC/xylS-type" evidence="4">
    <location>
        <begin position="188"/>
        <end position="286"/>
    </location>
</feature>
<dbReference type="RefSeq" id="WP_121127060.1">
    <property type="nucleotide sequence ID" value="NZ_RBWS01000026.1"/>
</dbReference>
<dbReference type="Pfam" id="PF12833">
    <property type="entry name" value="HTH_18"/>
    <property type="match status" value="1"/>
</dbReference>
<dbReference type="SUPFAM" id="SSF51215">
    <property type="entry name" value="Regulatory protein AraC"/>
    <property type="match status" value="1"/>
</dbReference>
<dbReference type="InterPro" id="IPR037923">
    <property type="entry name" value="HTH-like"/>
</dbReference>
<dbReference type="PRINTS" id="PR00032">
    <property type="entry name" value="HTHARAC"/>
</dbReference>
<dbReference type="OrthoDB" id="2585681at2"/>
<dbReference type="Gene3D" id="1.10.10.60">
    <property type="entry name" value="Homeodomain-like"/>
    <property type="match status" value="1"/>
</dbReference>
<sequence length="289" mass="34359">MDELIRYPFLHTFNPIQKINATTIKERLSRKPHQLFLPHRTDFYMIFLFTEGNGKHCVDFHPLSVKPKNILFISKGQVHNFDEKETYDGNTVVFTEEFFCRTEDERAFLHHSPLFNDPLQLAYFEVGERYQELETLYNLIIAELKRPTHPNQAQILHNYLYNMILVTELVYQPRKIQVIPNRQQVLVSEFKSLANEFLYEHWSVDNYAEKLNVSSRTLQTAFSVIEGISPKLWLNERLCLEIKRLLTFESKTINEISFLLGFKEASYFVKFFKTRTGITPSEFRKTRQF</sequence>
<keyword evidence="6" id="KW-1185">Reference proteome</keyword>
<evidence type="ECO:0000256" key="1">
    <source>
        <dbReference type="ARBA" id="ARBA00023015"/>
    </source>
</evidence>
<proteinExistence type="predicted"/>
<dbReference type="Proteomes" id="UP000282423">
    <property type="component" value="Unassembled WGS sequence"/>
</dbReference>
<evidence type="ECO:0000313" key="6">
    <source>
        <dbReference type="Proteomes" id="UP000282423"/>
    </source>
</evidence>
<dbReference type="GO" id="GO:0043565">
    <property type="term" value="F:sequence-specific DNA binding"/>
    <property type="evidence" value="ECO:0007669"/>
    <property type="project" value="InterPro"/>
</dbReference>
<protein>
    <submittedName>
        <fullName evidence="5">Helix-turn-helix domain-containing protein</fullName>
    </submittedName>
</protein>
<dbReference type="EMBL" id="RBWS01000026">
    <property type="protein sequence ID" value="RKO68807.1"/>
    <property type="molecule type" value="Genomic_DNA"/>
</dbReference>